<feature type="compositionally biased region" description="Basic and acidic residues" evidence="1">
    <location>
        <begin position="1105"/>
        <end position="1124"/>
    </location>
</feature>
<feature type="compositionally biased region" description="Basic and acidic residues" evidence="1">
    <location>
        <begin position="863"/>
        <end position="876"/>
    </location>
</feature>
<feature type="compositionally biased region" description="Basic and acidic residues" evidence="1">
    <location>
        <begin position="719"/>
        <end position="742"/>
    </location>
</feature>
<feature type="compositionally biased region" description="Basic and acidic residues" evidence="1">
    <location>
        <begin position="926"/>
        <end position="960"/>
    </location>
</feature>
<evidence type="ECO:0000256" key="1">
    <source>
        <dbReference type="SAM" id="MobiDB-lite"/>
    </source>
</evidence>
<keyword evidence="2" id="KW-0812">Transmembrane</keyword>
<feature type="compositionally biased region" description="Basic and acidic residues" evidence="1">
    <location>
        <begin position="795"/>
        <end position="818"/>
    </location>
</feature>
<proteinExistence type="predicted"/>
<comment type="caution">
    <text evidence="3">The sequence shown here is derived from an EMBL/GenBank/DDBJ whole genome shotgun (WGS) entry which is preliminary data.</text>
</comment>
<protein>
    <submittedName>
        <fullName evidence="3">Uncharacterized protein</fullName>
    </submittedName>
</protein>
<feature type="compositionally biased region" description="Basic and acidic residues" evidence="1">
    <location>
        <begin position="1147"/>
        <end position="1166"/>
    </location>
</feature>
<feature type="transmembrane region" description="Helical" evidence="2">
    <location>
        <begin position="38"/>
        <end position="61"/>
    </location>
</feature>
<feature type="region of interest" description="Disordered" evidence="1">
    <location>
        <begin position="906"/>
        <end position="1367"/>
    </location>
</feature>
<dbReference type="EMBL" id="CAJGYM010000017">
    <property type="protein sequence ID" value="CAD6190695.1"/>
    <property type="molecule type" value="Genomic_DNA"/>
</dbReference>
<feature type="region of interest" description="Disordered" evidence="1">
    <location>
        <begin position="551"/>
        <end position="818"/>
    </location>
</feature>
<gene>
    <name evidence="3" type="ORF">CAUJ_LOCUS6614</name>
</gene>
<dbReference type="Proteomes" id="UP000835052">
    <property type="component" value="Unassembled WGS sequence"/>
</dbReference>
<feature type="compositionally biased region" description="Basic and acidic residues" evidence="1">
    <location>
        <begin position="639"/>
        <end position="654"/>
    </location>
</feature>
<name>A0A8S1H5K9_9PELO</name>
<keyword evidence="4" id="KW-1185">Reference proteome</keyword>
<feature type="region of interest" description="Disordered" evidence="1">
    <location>
        <begin position="500"/>
        <end position="531"/>
    </location>
</feature>
<feature type="region of interest" description="Disordered" evidence="1">
    <location>
        <begin position="832"/>
        <end position="876"/>
    </location>
</feature>
<feature type="compositionally biased region" description="Basic and acidic residues" evidence="1">
    <location>
        <begin position="1247"/>
        <end position="1264"/>
    </location>
</feature>
<feature type="compositionally biased region" description="Low complexity" evidence="1">
    <location>
        <begin position="1341"/>
        <end position="1366"/>
    </location>
</feature>
<feature type="compositionally biased region" description="Basic and acidic residues" evidence="1">
    <location>
        <begin position="843"/>
        <end position="855"/>
    </location>
</feature>
<keyword evidence="2" id="KW-1133">Transmembrane helix</keyword>
<evidence type="ECO:0000256" key="2">
    <source>
        <dbReference type="SAM" id="Phobius"/>
    </source>
</evidence>
<reference evidence="3" key="1">
    <citation type="submission" date="2020-10" db="EMBL/GenBank/DDBJ databases">
        <authorList>
            <person name="Kikuchi T."/>
        </authorList>
    </citation>
    <scope>NUCLEOTIDE SEQUENCE</scope>
    <source>
        <strain evidence="3">NKZ352</strain>
    </source>
</reference>
<feature type="compositionally biased region" description="Basic and acidic residues" evidence="1">
    <location>
        <begin position="1211"/>
        <end position="1228"/>
    </location>
</feature>
<keyword evidence="2" id="KW-0472">Membrane</keyword>
<feature type="compositionally biased region" description="Basic and acidic residues" evidence="1">
    <location>
        <begin position="667"/>
        <end position="690"/>
    </location>
</feature>
<feature type="compositionally biased region" description="Basic and acidic residues" evidence="1">
    <location>
        <begin position="1070"/>
        <end position="1082"/>
    </location>
</feature>
<sequence>MDENNTYDGQLFQLVRHSAAHLGSRAAVLCIVDGPRQLVVQFISIIMKTLLVLAGILLWPLGPLEAEKLRPLTSTRSPGFPFDDADDIGDVNDVMEMFFYRENTLTEEKWLKMLPVQEEINEMRKLLATLYSGEVDLSNILTNLPALQPYIDVTLFTDNFYIVHEKFPPTKNELFARGWGYAVIARKSASLRNLHHSAAHFESDGAVCAQAANLFDSSKGRSLVVAGASRYAIKGNSSTTCQPMYTLTDAAHAKETMFNQMNVMLKFLSEKEAKNENRVSDDVFIQWHGMAETSCLSSAVFISAGLPNNSIYDSDIPATRLMKTFNDLATTMKASTPRQDHDCRLTAGSNVFGRYVNGVAFNQTCHTAARPEDVVGQFVHIEQKRAARDDVSLWSEIVNAAFPPKKTNFKKRQFSKRPTLIIFDILVGQKWSAMEYVHVLRNQEEVRSMVLGGVKRFCKSYGDSYLSIDVGFQKTIGIEQVHDNCAVSTLTLVKPDDYVSSKPSKAKSKKDKIENSFNKTAKGEPVLQKAERKELPSGEFYAVRDVQEVPGSRNKRVSKSLAKPTEECLTAREIATREPGQKSDPTDRDAESLRSGKSPCASDNEIPSNSEFKPRPKRYRRQSLRKNSEFEKVNPPIEVKQEVKPLVELKEAPKPKSPPSDVNTAVELKEEVPKIDEKLQMEPKQEEAPKVEVQPEAPPPEVKQEEARVQPEAPPPEVKPAEEPKVEVKQAIEVKEVAEPKTEPQPPPELNPEEARKVEVQTESTALYLTPVPEPQKEVGGKSEYLPVQPPTELKQGEAPKMEPKLEEIKKEEPMVEAKPVTEIKIVEEKKVEATPENPPEVKAVEEIKKEEPKVEVQPVTELKPEPETKQEEAQKVEAALAPELKQKDAQEVKTESVVLYLKPPTEPKQEVGGKSEYLQVLPPTEVKEEAKPPTEPKPEVFEVKPEPKQEEAPKTEYKAESVVLYLKPPTEPKKEVGGKSEYLPVQPPTEIRTEEPKVEAAPPIELKPAPEAKPEEAPKVEEAPKIEANPPVEPKQEEAPKVEPTPVSEPKPEEAPKVEAQPEVPVSEVKAEEIKPEETPKVEVIPPAEPKQEEAPKVEPAPVSERKPEEPPKVEPKPEEPPKVEPAPASEPKPEEPPKVEPAPVSERKPEEPPKVEPKPEEPPKVEPAPASEPKPEEPPIAEVKPEEPPKAEPKPEEAPKVEPAPVSEPKPEEAPVAELKAEEPPKAEPISEEAPKVEPAPVSEPKPEEPPKAEPKPEEAPKVEPAPVLEPKPEEPPKADPKPEEPPKPEEEPKAEAKRESPTPDVKTAEEIKEEGRKPTAPAAVVELKSDRTQPNSPPTTSARTEPTTSTSTTSLISSPTPRTWAKATQTEFAKPYSGSFDVISVVDETVTVNISCT</sequence>
<feature type="compositionally biased region" description="Basic and acidic residues" evidence="1">
    <location>
        <begin position="1175"/>
        <end position="1202"/>
    </location>
</feature>
<feature type="compositionally biased region" description="Basic residues" evidence="1">
    <location>
        <begin position="615"/>
        <end position="624"/>
    </location>
</feature>
<feature type="compositionally biased region" description="Basic and acidic residues" evidence="1">
    <location>
        <begin position="1009"/>
        <end position="1026"/>
    </location>
</feature>
<accession>A0A8S1H5K9</accession>
<evidence type="ECO:0000313" key="4">
    <source>
        <dbReference type="Proteomes" id="UP000835052"/>
    </source>
</evidence>
<organism evidence="3 4">
    <name type="scientific">Caenorhabditis auriculariae</name>
    <dbReference type="NCBI Taxonomy" id="2777116"/>
    <lineage>
        <taxon>Eukaryota</taxon>
        <taxon>Metazoa</taxon>
        <taxon>Ecdysozoa</taxon>
        <taxon>Nematoda</taxon>
        <taxon>Chromadorea</taxon>
        <taxon>Rhabditida</taxon>
        <taxon>Rhabditina</taxon>
        <taxon>Rhabditomorpha</taxon>
        <taxon>Rhabditoidea</taxon>
        <taxon>Rhabditidae</taxon>
        <taxon>Peloderinae</taxon>
        <taxon>Caenorhabditis</taxon>
    </lineage>
</organism>
<evidence type="ECO:0000313" key="3">
    <source>
        <dbReference type="EMBL" id="CAD6190695.1"/>
    </source>
</evidence>
<dbReference type="OrthoDB" id="5803672at2759"/>
<feature type="compositionally biased region" description="Basic and acidic residues" evidence="1">
    <location>
        <begin position="1273"/>
        <end position="1320"/>
    </location>
</feature>
<feature type="compositionally biased region" description="Basic and acidic residues" evidence="1">
    <location>
        <begin position="564"/>
        <end position="594"/>
    </location>
</feature>